<name>E3N3Q4_CAERE</name>
<evidence type="ECO:0008006" key="3">
    <source>
        <dbReference type="Google" id="ProtNLM"/>
    </source>
</evidence>
<keyword evidence="2" id="KW-1185">Reference proteome</keyword>
<dbReference type="PANTHER" id="PTHR21679">
    <property type="entry name" value="DOMAIN OF UNKNOWN FUNCTION DB DOMAIN-CONTAINING PROTEIN-RELATED"/>
    <property type="match status" value="1"/>
</dbReference>
<dbReference type="EMBL" id="DS268520">
    <property type="protein sequence ID" value="EFO85115.1"/>
    <property type="molecule type" value="Genomic_DNA"/>
</dbReference>
<gene>
    <name evidence="1" type="ORF">CRE_21453</name>
</gene>
<dbReference type="OrthoDB" id="5872752at2759"/>
<reference evidence="1" key="1">
    <citation type="submission" date="2007-07" db="EMBL/GenBank/DDBJ databases">
        <title>PCAP assembly of the Caenorhabditis remanei genome.</title>
        <authorList>
            <consortium name="The Caenorhabditis remanei Sequencing Consortium"/>
            <person name="Wilson R.K."/>
        </authorList>
    </citation>
    <scope>NUCLEOTIDE SEQUENCE [LARGE SCALE GENOMIC DNA]</scope>
    <source>
        <strain evidence="1">PB4641</strain>
    </source>
</reference>
<organism evidence="2">
    <name type="scientific">Caenorhabditis remanei</name>
    <name type="common">Caenorhabditis vulgaris</name>
    <dbReference type="NCBI Taxonomy" id="31234"/>
    <lineage>
        <taxon>Eukaryota</taxon>
        <taxon>Metazoa</taxon>
        <taxon>Ecdysozoa</taxon>
        <taxon>Nematoda</taxon>
        <taxon>Chromadorea</taxon>
        <taxon>Rhabditida</taxon>
        <taxon>Rhabditina</taxon>
        <taxon>Rhabditomorpha</taxon>
        <taxon>Rhabditoidea</taxon>
        <taxon>Rhabditidae</taxon>
        <taxon>Peloderinae</taxon>
        <taxon>Caenorhabditis</taxon>
    </lineage>
</organism>
<dbReference type="Proteomes" id="UP000008281">
    <property type="component" value="Unassembled WGS sequence"/>
</dbReference>
<accession>E3N3Q4</accession>
<evidence type="ECO:0000313" key="2">
    <source>
        <dbReference type="Proteomes" id="UP000008281"/>
    </source>
</evidence>
<sequence length="60" mass="6572">MMAMEHVTNCISTYDNRLCGPQCEQFCRPTQGLSALGVQHIVCGNAVGDMLHCHHSGVRI</sequence>
<dbReference type="InParanoid" id="E3N3Q4"/>
<protein>
    <recommendedName>
        <fullName evidence="3">Domain of unknown function DB domain-containing protein</fullName>
    </recommendedName>
</protein>
<dbReference type="AlphaFoldDB" id="E3N3Q4"/>
<evidence type="ECO:0000313" key="1">
    <source>
        <dbReference type="EMBL" id="EFO85115.1"/>
    </source>
</evidence>
<dbReference type="HOGENOM" id="CLU_2943927_0_0_1"/>
<dbReference type="PANTHER" id="PTHR21679:SF5">
    <property type="entry name" value="DOMAIN OF UNKNOWN FUNCTION DB DOMAIN-CONTAINING PROTEIN"/>
    <property type="match status" value="1"/>
</dbReference>
<proteinExistence type="predicted"/>